<keyword evidence="5 10" id="KW-0443">Lipid metabolism</keyword>
<evidence type="ECO:0000256" key="10">
    <source>
        <dbReference type="HAMAP-Rule" id="MF_00019"/>
    </source>
</evidence>
<evidence type="ECO:0000256" key="9">
    <source>
        <dbReference type="ARBA" id="ARBA00046608"/>
    </source>
</evidence>
<dbReference type="GO" id="GO:0005737">
    <property type="term" value="C:cytoplasm"/>
    <property type="evidence" value="ECO:0007669"/>
    <property type="project" value="UniProtKB-SubCell"/>
</dbReference>
<dbReference type="SUPFAM" id="SSF53659">
    <property type="entry name" value="Isocitrate/Isopropylmalate dehydrogenase-like"/>
    <property type="match status" value="1"/>
</dbReference>
<evidence type="ECO:0000313" key="11">
    <source>
        <dbReference type="EMBL" id="HFC97902.1"/>
    </source>
</evidence>
<dbReference type="GO" id="GO:0006633">
    <property type="term" value="P:fatty acid biosynthetic process"/>
    <property type="evidence" value="ECO:0007669"/>
    <property type="project" value="UniProtKB-UniRule"/>
</dbReference>
<dbReference type="InterPro" id="IPR012281">
    <property type="entry name" value="Phospholipid_synth_PlsX-like"/>
</dbReference>
<dbReference type="UniPathway" id="UPA00085"/>
<name>A0A7C3GT11_9BACT</name>
<gene>
    <name evidence="10 11" type="primary">plsX</name>
    <name evidence="11" type="ORF">ENJ40_05530</name>
</gene>
<dbReference type="NCBIfam" id="TIGR00182">
    <property type="entry name" value="plsX"/>
    <property type="match status" value="1"/>
</dbReference>
<evidence type="ECO:0000256" key="2">
    <source>
        <dbReference type="ARBA" id="ARBA00022490"/>
    </source>
</evidence>
<comment type="similarity">
    <text evidence="10">Belongs to the PlsX family.</text>
</comment>
<dbReference type="EC" id="2.3.1.274" evidence="8 10"/>
<proteinExistence type="inferred from homology"/>
<organism evidence="11">
    <name type="scientific">Thermosulfurimonas dismutans</name>
    <dbReference type="NCBI Taxonomy" id="999894"/>
    <lineage>
        <taxon>Bacteria</taxon>
        <taxon>Pseudomonadati</taxon>
        <taxon>Thermodesulfobacteriota</taxon>
        <taxon>Thermodesulfobacteria</taxon>
        <taxon>Thermodesulfobacteriales</taxon>
        <taxon>Thermodesulfobacteriaceae</taxon>
        <taxon>Thermosulfurimonas</taxon>
    </lineage>
</organism>
<dbReference type="InterPro" id="IPR003664">
    <property type="entry name" value="FA_synthesis"/>
</dbReference>
<dbReference type="GO" id="GO:0008654">
    <property type="term" value="P:phospholipid biosynthetic process"/>
    <property type="evidence" value="ECO:0007669"/>
    <property type="project" value="UniProtKB-KW"/>
</dbReference>
<dbReference type="AlphaFoldDB" id="A0A7C3GT11"/>
<keyword evidence="6 10" id="KW-0594">Phospholipid biosynthesis</keyword>
<dbReference type="PANTHER" id="PTHR30100:SF1">
    <property type="entry name" value="PHOSPHATE ACYLTRANSFERASE"/>
    <property type="match status" value="1"/>
</dbReference>
<evidence type="ECO:0000256" key="7">
    <source>
        <dbReference type="ARBA" id="ARBA00023264"/>
    </source>
</evidence>
<keyword evidence="4 10" id="KW-0808">Transferase</keyword>
<comment type="subcellular location">
    <subcellularLocation>
        <location evidence="10">Cytoplasm</location>
    </subcellularLocation>
    <text evidence="10">Associated with the membrane possibly through PlsY.</text>
</comment>
<accession>A0A7C3GT11</accession>
<dbReference type="PIRSF" id="PIRSF002465">
    <property type="entry name" value="Phsphlp_syn_PlsX"/>
    <property type="match status" value="1"/>
</dbReference>
<evidence type="ECO:0000256" key="8">
    <source>
        <dbReference type="ARBA" id="ARBA00024069"/>
    </source>
</evidence>
<dbReference type="HAMAP" id="MF_00019">
    <property type="entry name" value="PlsX"/>
    <property type="match status" value="1"/>
</dbReference>
<dbReference type="GO" id="GO:0043811">
    <property type="term" value="F:phosphate:acyl-[acyl carrier protein] acyltransferase activity"/>
    <property type="evidence" value="ECO:0007669"/>
    <property type="project" value="UniProtKB-UniRule"/>
</dbReference>
<dbReference type="Proteomes" id="UP000886043">
    <property type="component" value="Unassembled WGS sequence"/>
</dbReference>
<comment type="caution">
    <text evidence="11">The sequence shown here is derived from an EMBL/GenBank/DDBJ whole genome shotgun (WGS) entry which is preliminary data.</text>
</comment>
<comment type="catalytic activity">
    <reaction evidence="1 10">
        <text>a fatty acyl-[ACP] + phosphate = an acyl phosphate + holo-[ACP]</text>
        <dbReference type="Rhea" id="RHEA:42292"/>
        <dbReference type="Rhea" id="RHEA-COMP:9685"/>
        <dbReference type="Rhea" id="RHEA-COMP:14125"/>
        <dbReference type="ChEBI" id="CHEBI:43474"/>
        <dbReference type="ChEBI" id="CHEBI:59918"/>
        <dbReference type="ChEBI" id="CHEBI:64479"/>
        <dbReference type="ChEBI" id="CHEBI:138651"/>
        <dbReference type="EC" id="2.3.1.274"/>
    </reaction>
</comment>
<evidence type="ECO:0000256" key="6">
    <source>
        <dbReference type="ARBA" id="ARBA00023209"/>
    </source>
</evidence>
<protein>
    <recommendedName>
        <fullName evidence="8 10">Phosphate acyltransferase</fullName>
        <ecNumber evidence="8 10">2.3.1.274</ecNumber>
    </recommendedName>
    <alternativeName>
        <fullName evidence="10">Acyl-ACP phosphotransacylase</fullName>
    </alternativeName>
    <alternativeName>
        <fullName evidence="10">Acyl-[acyl-carrier-protein]--phosphate acyltransferase</fullName>
    </alternativeName>
    <alternativeName>
        <fullName evidence="10">Phosphate-acyl-ACP acyltransferase</fullName>
    </alternativeName>
</protein>
<keyword evidence="11" id="KW-0012">Acyltransferase</keyword>
<dbReference type="Gene3D" id="3.40.718.10">
    <property type="entry name" value="Isopropylmalate Dehydrogenase"/>
    <property type="match status" value="1"/>
</dbReference>
<comment type="function">
    <text evidence="10">Catalyzes the reversible formation of acyl-phosphate (acyl-PO(4)) from acyl-[acyl-carrier-protein] (acyl-ACP). This enzyme utilizes acyl-ACP as fatty acyl donor, but not acyl-CoA.</text>
</comment>
<keyword evidence="2 10" id="KW-0963">Cytoplasm</keyword>
<reference evidence="11" key="1">
    <citation type="journal article" date="2020" name="mSystems">
        <title>Genome- and Community-Level Interaction Insights into Carbon Utilization and Element Cycling Functions of Hydrothermarchaeota in Hydrothermal Sediment.</title>
        <authorList>
            <person name="Zhou Z."/>
            <person name="Liu Y."/>
            <person name="Xu W."/>
            <person name="Pan J."/>
            <person name="Luo Z.H."/>
            <person name="Li M."/>
        </authorList>
    </citation>
    <scope>NUCLEOTIDE SEQUENCE [LARGE SCALE GENOMIC DNA]</scope>
    <source>
        <strain evidence="11">HyVt-483</strain>
    </source>
</reference>
<comment type="subunit">
    <text evidence="9 10">Homodimer. Probably interacts with PlsY.</text>
</comment>
<evidence type="ECO:0000256" key="5">
    <source>
        <dbReference type="ARBA" id="ARBA00023098"/>
    </source>
</evidence>
<evidence type="ECO:0000256" key="4">
    <source>
        <dbReference type="ARBA" id="ARBA00022679"/>
    </source>
</evidence>
<dbReference type="Pfam" id="PF02504">
    <property type="entry name" value="FA_synthesis"/>
    <property type="match status" value="1"/>
</dbReference>
<evidence type="ECO:0000256" key="3">
    <source>
        <dbReference type="ARBA" id="ARBA00022516"/>
    </source>
</evidence>
<dbReference type="EMBL" id="DRMH01000073">
    <property type="protein sequence ID" value="HFC97902.1"/>
    <property type="molecule type" value="Genomic_DNA"/>
</dbReference>
<comment type="pathway">
    <text evidence="10">Lipid metabolism; phospholipid metabolism.</text>
</comment>
<evidence type="ECO:0000256" key="1">
    <source>
        <dbReference type="ARBA" id="ARBA00001232"/>
    </source>
</evidence>
<keyword evidence="3 10" id="KW-0444">Lipid biosynthesis</keyword>
<keyword evidence="7 10" id="KW-1208">Phospholipid metabolism</keyword>
<dbReference type="PANTHER" id="PTHR30100">
    <property type="entry name" value="FATTY ACID/PHOSPHOLIPID SYNTHESIS PROTEIN PLSX"/>
    <property type="match status" value="1"/>
</dbReference>
<sequence>MGGDYAPREILAGAREALKALPDLFLYLVGTEKALADFPEHERVEKVPAPEWVEMDEAPSEALRKKPRSSIRVAFELARSGKAQAVVSAGNSGVTYACALFALGRIRGVSRPAIATVLPTLKNPAVLIDAGANVDCKPSHLLQFALMGALFSQEILGIRNPRVGLLSIGEEGGKGNFLVKRAHALLSESSLNFVGNVEGRHIYSGEAEVIVCDGFVGNICLKVSEGVAEALTVMLKREVRRDPLAILGFLLARRALSRFRHRVDWREYGGAPLLGVNGVVIIGHGRSDARAVRNALNTARRFVEIDLARRLSEALGARNHLPDLRAIS</sequence>